<evidence type="ECO:0000256" key="1">
    <source>
        <dbReference type="SAM" id="MobiDB-lite"/>
    </source>
</evidence>
<dbReference type="AlphaFoldDB" id="A0A926F880"/>
<reference evidence="2" key="1">
    <citation type="submission" date="2020-08" db="EMBL/GenBank/DDBJ databases">
        <title>Genome public.</title>
        <authorList>
            <person name="Liu C."/>
            <person name="Sun Q."/>
        </authorList>
    </citation>
    <scope>NUCLEOTIDE SEQUENCE</scope>
    <source>
        <strain evidence="2">NSJ-50</strain>
    </source>
</reference>
<evidence type="ECO:0008006" key="4">
    <source>
        <dbReference type="Google" id="ProtNLM"/>
    </source>
</evidence>
<evidence type="ECO:0000313" key="2">
    <source>
        <dbReference type="EMBL" id="MBC8596048.1"/>
    </source>
</evidence>
<protein>
    <recommendedName>
        <fullName evidence="4">Stage III sporulation protein AG</fullName>
    </recommendedName>
</protein>
<feature type="compositionally biased region" description="Low complexity" evidence="1">
    <location>
        <begin position="100"/>
        <end position="110"/>
    </location>
</feature>
<keyword evidence="3" id="KW-1185">Reference proteome</keyword>
<dbReference type="Proteomes" id="UP000647416">
    <property type="component" value="Unassembled WGS sequence"/>
</dbReference>
<gene>
    <name evidence="2" type="ORF">H8706_04090</name>
</gene>
<name>A0A926F880_9FIRM</name>
<proteinExistence type="predicted"/>
<organism evidence="2 3">
    <name type="scientific">Qingrenia yutianensis</name>
    <dbReference type="NCBI Taxonomy" id="2763676"/>
    <lineage>
        <taxon>Bacteria</taxon>
        <taxon>Bacillati</taxon>
        <taxon>Bacillota</taxon>
        <taxon>Clostridia</taxon>
        <taxon>Eubacteriales</taxon>
        <taxon>Oscillospiraceae</taxon>
        <taxon>Qingrenia</taxon>
    </lineage>
</organism>
<comment type="caution">
    <text evidence="2">The sequence shown here is derived from an EMBL/GenBank/DDBJ whole genome shotgun (WGS) entry which is preliminary data.</text>
</comment>
<dbReference type="EMBL" id="JACRTE010000003">
    <property type="protein sequence ID" value="MBC8596048.1"/>
    <property type="molecule type" value="Genomic_DNA"/>
</dbReference>
<evidence type="ECO:0000313" key="3">
    <source>
        <dbReference type="Proteomes" id="UP000647416"/>
    </source>
</evidence>
<feature type="region of interest" description="Disordered" evidence="1">
    <location>
        <begin position="99"/>
        <end position="119"/>
    </location>
</feature>
<accession>A0A926F880</accession>
<sequence>MKKRGIKMDIMPFIKNFSFKKNKNTLFIILLIGVLMLVCSKSLFASEKPKNDKKANETTTVCADNAEKRLSAMLGKISGAGKTEVMITYESTSEKVTVADTKTSKSSSDGSKNESSGERVTVMQKDGNASSPFVKAEVNPKVRGVLIVADGAENADVSANLKKAVCAVLDVPIHKVEVMPREK</sequence>